<keyword evidence="3" id="KW-1185">Reference proteome</keyword>
<accession>A0AAV7LV56</accession>
<reference evidence="2" key="1">
    <citation type="journal article" date="2022" name="bioRxiv">
        <title>Sequencing and chromosome-scale assembly of the giantPleurodeles waltlgenome.</title>
        <authorList>
            <person name="Brown T."/>
            <person name="Elewa A."/>
            <person name="Iarovenko S."/>
            <person name="Subramanian E."/>
            <person name="Araus A.J."/>
            <person name="Petzold A."/>
            <person name="Susuki M."/>
            <person name="Suzuki K.-i.T."/>
            <person name="Hayashi T."/>
            <person name="Toyoda A."/>
            <person name="Oliveira C."/>
            <person name="Osipova E."/>
            <person name="Leigh N.D."/>
            <person name="Simon A."/>
            <person name="Yun M.H."/>
        </authorList>
    </citation>
    <scope>NUCLEOTIDE SEQUENCE</scope>
    <source>
        <strain evidence="2">20211129_DDA</strain>
        <tissue evidence="2">Liver</tissue>
    </source>
</reference>
<dbReference type="Proteomes" id="UP001066276">
    <property type="component" value="Chromosome 11"/>
</dbReference>
<proteinExistence type="predicted"/>
<evidence type="ECO:0000313" key="3">
    <source>
        <dbReference type="Proteomes" id="UP001066276"/>
    </source>
</evidence>
<protein>
    <submittedName>
        <fullName evidence="2">Uncharacterized protein</fullName>
    </submittedName>
</protein>
<gene>
    <name evidence="2" type="ORF">NDU88_005823</name>
</gene>
<name>A0AAV7LV56_PLEWA</name>
<organism evidence="2 3">
    <name type="scientific">Pleurodeles waltl</name>
    <name type="common">Iberian ribbed newt</name>
    <dbReference type="NCBI Taxonomy" id="8319"/>
    <lineage>
        <taxon>Eukaryota</taxon>
        <taxon>Metazoa</taxon>
        <taxon>Chordata</taxon>
        <taxon>Craniata</taxon>
        <taxon>Vertebrata</taxon>
        <taxon>Euteleostomi</taxon>
        <taxon>Amphibia</taxon>
        <taxon>Batrachia</taxon>
        <taxon>Caudata</taxon>
        <taxon>Salamandroidea</taxon>
        <taxon>Salamandridae</taxon>
        <taxon>Pleurodelinae</taxon>
        <taxon>Pleurodeles</taxon>
    </lineage>
</organism>
<comment type="caution">
    <text evidence="2">The sequence shown here is derived from an EMBL/GenBank/DDBJ whole genome shotgun (WGS) entry which is preliminary data.</text>
</comment>
<dbReference type="AlphaFoldDB" id="A0AAV7LV56"/>
<feature type="region of interest" description="Disordered" evidence="1">
    <location>
        <begin position="1"/>
        <end position="20"/>
    </location>
</feature>
<dbReference type="EMBL" id="JANPWB010000015">
    <property type="protein sequence ID" value="KAJ1092713.1"/>
    <property type="molecule type" value="Genomic_DNA"/>
</dbReference>
<evidence type="ECO:0000313" key="2">
    <source>
        <dbReference type="EMBL" id="KAJ1092713.1"/>
    </source>
</evidence>
<sequence>MSPDLSVGDTPTEAQENGAAAVGPVRKCWQQYMPPRSGQGDVPIANCLTVWLELWREMNYCDHMHMAGCMAESKYEWQRVARPKHIVGEQLLAQMPANVTHRTPSL</sequence>
<evidence type="ECO:0000256" key="1">
    <source>
        <dbReference type="SAM" id="MobiDB-lite"/>
    </source>
</evidence>